<evidence type="ECO:0000256" key="8">
    <source>
        <dbReference type="ARBA" id="ARBA00022989"/>
    </source>
</evidence>
<comment type="similarity">
    <text evidence="4">Belongs to the KISH family.</text>
</comment>
<evidence type="ECO:0000256" key="10">
    <source>
        <dbReference type="ARBA" id="ARBA00023136"/>
    </source>
</evidence>
<evidence type="ECO:0000313" key="14">
    <source>
        <dbReference type="WBParaSite" id="ALUE_0000649101-mRNA-1"/>
    </source>
</evidence>
<dbReference type="InterPro" id="IPR014612">
    <property type="entry name" value="Pop7/Rpp20"/>
</dbReference>
<dbReference type="PANTHER" id="PTHR15314:SF1">
    <property type="entry name" value="RIBONUCLEASE P PROTEIN SUBUNIT P20"/>
    <property type="match status" value="1"/>
</dbReference>
<keyword evidence="6" id="KW-0819">tRNA processing</keyword>
<dbReference type="InterPro" id="IPR036882">
    <property type="entry name" value="Alba-like_dom_sf"/>
</dbReference>
<keyword evidence="13" id="KW-1185">Reference proteome</keyword>
<evidence type="ECO:0000256" key="1">
    <source>
        <dbReference type="ARBA" id="ARBA00002154"/>
    </source>
</evidence>
<evidence type="ECO:0000256" key="2">
    <source>
        <dbReference type="ARBA" id="ARBA00004604"/>
    </source>
</evidence>
<evidence type="ECO:0000256" key="11">
    <source>
        <dbReference type="ARBA" id="ARBA00023242"/>
    </source>
</evidence>
<organism evidence="13 14">
    <name type="scientific">Ascaris lumbricoides</name>
    <name type="common">Giant roundworm</name>
    <dbReference type="NCBI Taxonomy" id="6252"/>
    <lineage>
        <taxon>Eukaryota</taxon>
        <taxon>Metazoa</taxon>
        <taxon>Ecdysozoa</taxon>
        <taxon>Nematoda</taxon>
        <taxon>Chromadorea</taxon>
        <taxon>Rhabditida</taxon>
        <taxon>Spirurina</taxon>
        <taxon>Ascaridomorpha</taxon>
        <taxon>Ascaridoidea</taxon>
        <taxon>Ascarididae</taxon>
        <taxon>Ascaris</taxon>
    </lineage>
</organism>
<dbReference type="GO" id="GO:0001682">
    <property type="term" value="P:tRNA 5'-leader removal"/>
    <property type="evidence" value="ECO:0007669"/>
    <property type="project" value="InterPro"/>
</dbReference>
<keyword evidence="7" id="KW-0732">Signal</keyword>
<accession>A0A0M3HUK9</accession>
<feature type="transmembrane region" description="Helical" evidence="12">
    <location>
        <begin position="20"/>
        <end position="42"/>
    </location>
</feature>
<evidence type="ECO:0000256" key="7">
    <source>
        <dbReference type="ARBA" id="ARBA00022729"/>
    </source>
</evidence>
<dbReference type="Gene3D" id="3.30.110.20">
    <property type="entry name" value="Alba-like domain"/>
    <property type="match status" value="1"/>
</dbReference>
<protein>
    <submittedName>
        <fullName evidence="14">Ribonuclease P</fullName>
    </submittedName>
</protein>
<dbReference type="SUPFAM" id="SSF82704">
    <property type="entry name" value="AlbA-like"/>
    <property type="match status" value="1"/>
</dbReference>
<evidence type="ECO:0000256" key="3">
    <source>
        <dbReference type="ARBA" id="ARBA00004614"/>
    </source>
</evidence>
<evidence type="ECO:0000256" key="4">
    <source>
        <dbReference type="ARBA" id="ARBA00008961"/>
    </source>
</evidence>
<evidence type="ECO:0000313" key="13">
    <source>
        <dbReference type="Proteomes" id="UP000036681"/>
    </source>
</evidence>
<name>A0A0M3HUK9_ASCLU</name>
<keyword evidence="8 12" id="KW-1133">Transmembrane helix</keyword>
<reference evidence="14" key="1">
    <citation type="submission" date="2017-02" db="UniProtKB">
        <authorList>
            <consortium name="WormBaseParasite"/>
        </authorList>
    </citation>
    <scope>IDENTIFICATION</scope>
</reference>
<dbReference type="PANTHER" id="PTHR15314">
    <property type="entry name" value="RIBONUCLEASE P PROTEIN SUBUNIT P20"/>
    <property type="match status" value="1"/>
</dbReference>
<evidence type="ECO:0000256" key="5">
    <source>
        <dbReference type="ARBA" id="ARBA00022692"/>
    </source>
</evidence>
<proteinExistence type="inferred from homology"/>
<evidence type="ECO:0000256" key="12">
    <source>
        <dbReference type="SAM" id="Phobius"/>
    </source>
</evidence>
<dbReference type="AlphaFoldDB" id="A0A0M3HUK9"/>
<dbReference type="Pfam" id="PF06842">
    <property type="entry name" value="DUF1242"/>
    <property type="match status" value="1"/>
</dbReference>
<dbReference type="WBParaSite" id="ALUE_0000649101-mRNA-1">
    <property type="protein sequence ID" value="ALUE_0000649101-mRNA-1"/>
    <property type="gene ID" value="ALUE_0000649101"/>
</dbReference>
<comment type="subcellular location">
    <subcellularLocation>
        <location evidence="3">Golgi apparatus membrane</location>
        <topology evidence="3">Single-pass type I membrane protein</topology>
    </subcellularLocation>
    <subcellularLocation>
        <location evidence="2">Nucleus</location>
        <location evidence="2">Nucleolus</location>
    </subcellularLocation>
</comment>
<comment type="function">
    <text evidence="1">Involved in the early part of the secretory pathway.</text>
</comment>
<dbReference type="GO" id="GO:0000172">
    <property type="term" value="C:ribonuclease MRP complex"/>
    <property type="evidence" value="ECO:0007669"/>
    <property type="project" value="InterPro"/>
</dbReference>
<dbReference type="GO" id="GO:0005655">
    <property type="term" value="C:nucleolar ribonuclease P complex"/>
    <property type="evidence" value="ECO:0007669"/>
    <property type="project" value="InterPro"/>
</dbReference>
<keyword evidence="10 12" id="KW-0472">Membrane</keyword>
<dbReference type="GO" id="GO:0000139">
    <property type="term" value="C:Golgi membrane"/>
    <property type="evidence" value="ECO:0007669"/>
    <property type="project" value="UniProtKB-SubCell"/>
</dbReference>
<dbReference type="GO" id="GO:0003676">
    <property type="term" value="F:nucleic acid binding"/>
    <property type="evidence" value="ECO:0007669"/>
    <property type="project" value="InterPro"/>
</dbReference>
<keyword evidence="11" id="KW-0539">Nucleus</keyword>
<dbReference type="Proteomes" id="UP000036681">
    <property type="component" value="Unplaced"/>
</dbReference>
<sequence>MGRIVSSVLRKKIDVFQSALFNFQSLVSVILLLICTCTYLRAIAPKLIDRNKEGISGAGMSREQLSFFSIYHHKPLSVSDQYFLQVEFELRKRLPPQYPKSKNDVYITRHTSLAGQRRRVQQLMDSHMDEVVLHGIGSAVSRTINLALQIQRKLADSLKLEIKTSTVRVTDDLFPLYDEVDFASRNRSISAVHIRLSRRSS</sequence>
<keyword evidence="5 12" id="KW-0812">Transmembrane</keyword>
<evidence type="ECO:0000256" key="9">
    <source>
        <dbReference type="ARBA" id="ARBA00023034"/>
    </source>
</evidence>
<dbReference type="InterPro" id="IPR009653">
    <property type="entry name" value="Ksh1"/>
</dbReference>
<evidence type="ECO:0000256" key="6">
    <source>
        <dbReference type="ARBA" id="ARBA00022694"/>
    </source>
</evidence>
<dbReference type="Pfam" id="PF12328">
    <property type="entry name" value="Rpp20"/>
    <property type="match status" value="1"/>
</dbReference>
<keyword evidence="9" id="KW-0333">Golgi apparatus</keyword>